<evidence type="ECO:0000313" key="1">
    <source>
        <dbReference type="EMBL" id="MEQ2427406.1"/>
    </source>
</evidence>
<evidence type="ECO:0000313" key="2">
    <source>
        <dbReference type="Proteomes" id="UP001454086"/>
    </source>
</evidence>
<dbReference type="EMBL" id="JBBMFM010000103">
    <property type="protein sequence ID" value="MEQ2427406.1"/>
    <property type="molecule type" value="Genomic_DNA"/>
</dbReference>
<sequence>MDKFYYEFKIGDEDGLVKIKNLPDNVELLSAPRAKQEEKCYSYVLHNTDIRLAILYLEKALQVEDSIEKNALFEAAVIRYIKCFTSSKSGRKQLTPSKVYKNIQGDSLGCHMKFKEIRDSYIAHDQNDFLDVRMGIVLQDGELKGVVCPPRQATFLYEENINILLTLCKITYNFIENTLNEEIDKIHKKYKDEWDIKAIKSFPKMKNG</sequence>
<name>A0ABV1DAK6_9FIRM</name>
<reference evidence="1 2" key="1">
    <citation type="submission" date="2024-03" db="EMBL/GenBank/DDBJ databases">
        <title>Human intestinal bacterial collection.</title>
        <authorList>
            <person name="Pauvert C."/>
            <person name="Hitch T.C.A."/>
            <person name="Clavel T."/>
        </authorList>
    </citation>
    <scope>NUCLEOTIDE SEQUENCE [LARGE SCALE GENOMIC DNA]</scope>
    <source>
        <strain evidence="1 2">CLA-SR-H021</strain>
    </source>
</reference>
<organism evidence="1 2">
    <name type="scientific">Enterocloster hominis</name>
    <name type="common">ex Hitch et al. 2024</name>
    <dbReference type="NCBI Taxonomy" id="1917870"/>
    <lineage>
        <taxon>Bacteria</taxon>
        <taxon>Bacillati</taxon>
        <taxon>Bacillota</taxon>
        <taxon>Clostridia</taxon>
        <taxon>Lachnospirales</taxon>
        <taxon>Lachnospiraceae</taxon>
        <taxon>Enterocloster</taxon>
    </lineage>
</organism>
<accession>A0ABV1DAK6</accession>
<dbReference type="RefSeq" id="WP_008721030.1">
    <property type="nucleotide sequence ID" value="NZ_JBBMFM010000103.1"/>
</dbReference>
<keyword evidence="2" id="KW-1185">Reference proteome</keyword>
<gene>
    <name evidence="1" type="ORF">WMQ36_20785</name>
</gene>
<protein>
    <recommendedName>
        <fullName evidence="3">HEPN domain-containing protein</fullName>
    </recommendedName>
</protein>
<dbReference type="Proteomes" id="UP001454086">
    <property type="component" value="Unassembled WGS sequence"/>
</dbReference>
<evidence type="ECO:0008006" key="3">
    <source>
        <dbReference type="Google" id="ProtNLM"/>
    </source>
</evidence>
<proteinExistence type="predicted"/>
<comment type="caution">
    <text evidence="1">The sequence shown here is derived from an EMBL/GenBank/DDBJ whole genome shotgun (WGS) entry which is preliminary data.</text>
</comment>